<sequence length="595" mass="65537">MSKFSRYPLIGFLILCASLQWVQSAPIDSSGIEFIVLHNNDMHARFEQIGVLGNRCRPEDIASNNCYGGFARVAHEVRQFRQQASQPGGTPVVYLNAGDTYSGTPWFYIYRDNITAEFMNALHPDAISLGNHEFDDGVEGLIPFLNKATFPVLVANLNLTNQPGLAATKALKPSTILDVEGTKVGVIGYLTSETGDLSLAGNLIFSPEIDAINKEAERLKQQGIKIIIALGHSGFGIDQEIAKNCPLVDIVIGGHTNTFLYTGKAPDVEKPEGPYPTIIEQPSGKKVPVVQAYAYTKYLGHLKVKFDNEGNLLEWNGNPILLNREVPQDSDILKLLDVYRAGVEDQEQTVVGHTKVLLDGDEKNCREKECNLGNMVADALVYARVKEYQAESEEFWSDTAIAFMQGGGIRTSIPKKEDGRITRSDLIEVLPYGNKLVKVQVTGQTIRDMLEKSASKMGQYYGGFLQMSGVHVIYDASAPVNQRVKSVRVLCAQCNIPRYSDLEDEKFYNIIITDYILSGGDGYSITHNGAVKTLTYNDLEAVEDYIKDRTPVYPGVEWRIRIEGEPGEPGGGDGVGHIVASGLLILTSMLLHFLH</sequence>
<evidence type="ECO:0000256" key="7">
    <source>
        <dbReference type="ARBA" id="ARBA00022801"/>
    </source>
</evidence>
<feature type="chain" id="PRO_5031592925" description="5'-nucleotidase" evidence="8">
    <location>
        <begin position="25"/>
        <end position="595"/>
    </location>
</feature>
<keyword evidence="4" id="KW-0479">Metal-binding</keyword>
<dbReference type="Gene3D" id="3.90.780.10">
    <property type="entry name" value="5'-Nucleotidase, C-terminal domain"/>
    <property type="match status" value="1"/>
</dbReference>
<comment type="similarity">
    <text evidence="2 8">Belongs to the 5'-nucleotidase family.</text>
</comment>
<dbReference type="InterPro" id="IPR008334">
    <property type="entry name" value="5'-Nucleotdase_C"/>
</dbReference>
<dbReference type="FunCoup" id="A0A7R8UWU1">
    <property type="interactions" value="154"/>
</dbReference>
<dbReference type="PROSITE" id="PS00786">
    <property type="entry name" value="5_NUCLEOTIDASE_2"/>
    <property type="match status" value="1"/>
</dbReference>
<dbReference type="GO" id="GO:0008253">
    <property type="term" value="F:5'-nucleotidase activity"/>
    <property type="evidence" value="ECO:0007669"/>
    <property type="project" value="UniProtKB-EC"/>
</dbReference>
<dbReference type="GO" id="GO:0005886">
    <property type="term" value="C:plasma membrane"/>
    <property type="evidence" value="ECO:0007669"/>
    <property type="project" value="TreeGrafter"/>
</dbReference>
<dbReference type="Gene3D" id="3.60.21.10">
    <property type="match status" value="1"/>
</dbReference>
<dbReference type="FunFam" id="3.90.780.10:FF:000001">
    <property type="entry name" value="NT5E isoform 3"/>
    <property type="match status" value="1"/>
</dbReference>
<dbReference type="InterPro" id="IPR036907">
    <property type="entry name" value="5'-Nucleotdase_C_sf"/>
</dbReference>
<feature type="domain" description="5'-Nucleotidase C-terminal" evidence="10">
    <location>
        <begin position="350"/>
        <end position="525"/>
    </location>
</feature>
<dbReference type="InterPro" id="IPR006179">
    <property type="entry name" value="5_nucleotidase/apyrase"/>
</dbReference>
<keyword evidence="5 8" id="KW-0732">Signal</keyword>
<dbReference type="AlphaFoldDB" id="A0A7R8UWU1"/>
<evidence type="ECO:0000256" key="6">
    <source>
        <dbReference type="ARBA" id="ARBA00022741"/>
    </source>
</evidence>
<dbReference type="Proteomes" id="UP000594454">
    <property type="component" value="Chromosome 4"/>
</dbReference>
<proteinExistence type="inferred from homology"/>
<protein>
    <recommendedName>
        <fullName evidence="3">5'-nucleotidase</fullName>
        <ecNumber evidence="3">3.1.3.5</ecNumber>
    </recommendedName>
</protein>
<feature type="signal peptide" evidence="8">
    <location>
        <begin position="1"/>
        <end position="24"/>
    </location>
</feature>
<organism evidence="11 12">
    <name type="scientific">Hermetia illucens</name>
    <name type="common">Black soldier fly</name>
    <dbReference type="NCBI Taxonomy" id="343691"/>
    <lineage>
        <taxon>Eukaryota</taxon>
        <taxon>Metazoa</taxon>
        <taxon>Ecdysozoa</taxon>
        <taxon>Arthropoda</taxon>
        <taxon>Hexapoda</taxon>
        <taxon>Insecta</taxon>
        <taxon>Pterygota</taxon>
        <taxon>Neoptera</taxon>
        <taxon>Endopterygota</taxon>
        <taxon>Diptera</taxon>
        <taxon>Brachycera</taxon>
        <taxon>Stratiomyomorpha</taxon>
        <taxon>Stratiomyidae</taxon>
        <taxon>Hermetiinae</taxon>
        <taxon>Hermetia</taxon>
    </lineage>
</organism>
<dbReference type="PRINTS" id="PR01607">
    <property type="entry name" value="APYRASEFAMLY"/>
</dbReference>
<dbReference type="EMBL" id="LR899012">
    <property type="protein sequence ID" value="CAD7088575.1"/>
    <property type="molecule type" value="Genomic_DNA"/>
</dbReference>
<comment type="catalytic activity">
    <reaction evidence="1">
        <text>a ribonucleoside 5'-phosphate + H2O = a ribonucleoside + phosphate</text>
        <dbReference type="Rhea" id="RHEA:12484"/>
        <dbReference type="ChEBI" id="CHEBI:15377"/>
        <dbReference type="ChEBI" id="CHEBI:18254"/>
        <dbReference type="ChEBI" id="CHEBI:43474"/>
        <dbReference type="ChEBI" id="CHEBI:58043"/>
        <dbReference type="EC" id="3.1.3.5"/>
    </reaction>
</comment>
<dbReference type="Pfam" id="PF02872">
    <property type="entry name" value="5_nucleotid_C"/>
    <property type="match status" value="1"/>
</dbReference>
<dbReference type="SUPFAM" id="SSF55816">
    <property type="entry name" value="5'-nucleotidase (syn. UDP-sugar hydrolase), C-terminal domain"/>
    <property type="match status" value="1"/>
</dbReference>
<dbReference type="CDD" id="cd07409">
    <property type="entry name" value="MPP_CD73_N"/>
    <property type="match status" value="1"/>
</dbReference>
<evidence type="ECO:0000259" key="10">
    <source>
        <dbReference type="Pfam" id="PF02872"/>
    </source>
</evidence>
<dbReference type="FunFam" id="3.60.21.10:FF:000020">
    <property type="entry name" value="NT5E isoform 4"/>
    <property type="match status" value="1"/>
</dbReference>
<evidence type="ECO:0000313" key="11">
    <source>
        <dbReference type="EMBL" id="CAD7088575.1"/>
    </source>
</evidence>
<evidence type="ECO:0000259" key="9">
    <source>
        <dbReference type="Pfam" id="PF00149"/>
    </source>
</evidence>
<dbReference type="GO" id="GO:0046872">
    <property type="term" value="F:metal ion binding"/>
    <property type="evidence" value="ECO:0007669"/>
    <property type="project" value="UniProtKB-KW"/>
</dbReference>
<dbReference type="OrthoDB" id="7722975at2759"/>
<reference evidence="11 12" key="1">
    <citation type="submission" date="2020-11" db="EMBL/GenBank/DDBJ databases">
        <authorList>
            <person name="Wallbank WR R."/>
            <person name="Pardo Diaz C."/>
            <person name="Kozak K."/>
            <person name="Martin S."/>
            <person name="Jiggins C."/>
            <person name="Moest M."/>
            <person name="Warren A I."/>
            <person name="Generalovic N T."/>
            <person name="Byers J.R.P. K."/>
            <person name="Montejo-Kovacevich G."/>
            <person name="Yen C E."/>
        </authorList>
    </citation>
    <scope>NUCLEOTIDE SEQUENCE [LARGE SCALE GENOMIC DNA]</scope>
</reference>
<dbReference type="InterPro" id="IPR006146">
    <property type="entry name" value="5'-Nucleotdase_CS"/>
</dbReference>
<feature type="domain" description="Calcineurin-like phosphoesterase" evidence="9">
    <location>
        <begin position="36"/>
        <end position="256"/>
    </location>
</feature>
<dbReference type="InParanoid" id="A0A7R8UWU1"/>
<dbReference type="GO" id="GO:0006196">
    <property type="term" value="P:AMP catabolic process"/>
    <property type="evidence" value="ECO:0007669"/>
    <property type="project" value="TreeGrafter"/>
</dbReference>
<evidence type="ECO:0000256" key="2">
    <source>
        <dbReference type="ARBA" id="ARBA00006654"/>
    </source>
</evidence>
<keyword evidence="6 8" id="KW-0547">Nucleotide-binding</keyword>
<evidence type="ECO:0000313" key="12">
    <source>
        <dbReference type="Proteomes" id="UP000594454"/>
    </source>
</evidence>
<keyword evidence="12" id="KW-1185">Reference proteome</keyword>
<dbReference type="PANTHER" id="PTHR11575:SF24">
    <property type="entry name" value="5'-NUCLEOTIDASE"/>
    <property type="match status" value="1"/>
</dbReference>
<dbReference type="PANTHER" id="PTHR11575">
    <property type="entry name" value="5'-NUCLEOTIDASE-RELATED"/>
    <property type="match status" value="1"/>
</dbReference>
<evidence type="ECO:0000256" key="5">
    <source>
        <dbReference type="ARBA" id="ARBA00022729"/>
    </source>
</evidence>
<dbReference type="InterPro" id="IPR004843">
    <property type="entry name" value="Calcineurin-like_PHP"/>
</dbReference>
<evidence type="ECO:0000256" key="3">
    <source>
        <dbReference type="ARBA" id="ARBA00012643"/>
    </source>
</evidence>
<evidence type="ECO:0000256" key="4">
    <source>
        <dbReference type="ARBA" id="ARBA00022723"/>
    </source>
</evidence>
<dbReference type="GO" id="GO:0000166">
    <property type="term" value="F:nucleotide binding"/>
    <property type="evidence" value="ECO:0007669"/>
    <property type="project" value="UniProtKB-KW"/>
</dbReference>
<accession>A0A7R8UWU1</accession>
<name>A0A7R8UWU1_HERIL</name>
<evidence type="ECO:0000256" key="8">
    <source>
        <dbReference type="RuleBase" id="RU362119"/>
    </source>
</evidence>
<keyword evidence="7 8" id="KW-0378">Hydrolase</keyword>
<dbReference type="EC" id="3.1.3.5" evidence="3"/>
<gene>
    <name evidence="11" type="ORF">HERILL_LOCUS11185</name>
</gene>
<evidence type="ECO:0000256" key="1">
    <source>
        <dbReference type="ARBA" id="ARBA00000815"/>
    </source>
</evidence>
<dbReference type="Pfam" id="PF00149">
    <property type="entry name" value="Metallophos"/>
    <property type="match status" value="1"/>
</dbReference>
<dbReference type="InterPro" id="IPR029052">
    <property type="entry name" value="Metallo-depent_PP-like"/>
</dbReference>
<dbReference type="SUPFAM" id="SSF56300">
    <property type="entry name" value="Metallo-dependent phosphatases"/>
    <property type="match status" value="1"/>
</dbReference>